<accession>A0A939K1N1</accession>
<evidence type="ECO:0000313" key="2">
    <source>
        <dbReference type="Proteomes" id="UP000664034"/>
    </source>
</evidence>
<comment type="caution">
    <text evidence="1">The sequence shown here is derived from an EMBL/GenBank/DDBJ whole genome shotgun (WGS) entry which is preliminary data.</text>
</comment>
<reference evidence="1" key="1">
    <citation type="submission" date="2021-03" db="EMBL/GenBank/DDBJ databases">
        <title>Fibrella sp. HMF5335 genome sequencing and assembly.</title>
        <authorList>
            <person name="Kang H."/>
            <person name="Kim H."/>
            <person name="Bae S."/>
            <person name="Joh K."/>
        </authorList>
    </citation>
    <scope>NUCLEOTIDE SEQUENCE</scope>
    <source>
        <strain evidence="1">HMF5335</strain>
    </source>
</reference>
<dbReference type="AlphaFoldDB" id="A0A939K1N1"/>
<evidence type="ECO:0000313" key="1">
    <source>
        <dbReference type="EMBL" id="MBO0935424.1"/>
    </source>
</evidence>
<dbReference type="RefSeq" id="WP_207362978.1">
    <property type="nucleotide sequence ID" value="NZ_JAFMYV010000001.1"/>
</dbReference>
<proteinExistence type="predicted"/>
<protein>
    <submittedName>
        <fullName evidence="1">Uncharacterized protein</fullName>
    </submittedName>
</protein>
<dbReference type="EMBL" id="JAFMYV010000001">
    <property type="protein sequence ID" value="MBO0935424.1"/>
    <property type="molecule type" value="Genomic_DNA"/>
</dbReference>
<sequence length="158" mass="17500">MQTALFITDCSVDTALSLRTWLAQPRHHPLRLRVVYPYDTPAGEPLHKSVCQPARTEAIARLANWTAMLGAVDTTCLHTEVLFATPSVALSSHLLIRDYDYLLLDDWSAVDQLPQNALPGKIRTVVRSLRETAYLPKVSCPPEARQELAVGQEAILGV</sequence>
<organism evidence="1 2">
    <name type="scientific">Fibrella rubiginis</name>
    <dbReference type="NCBI Taxonomy" id="2817060"/>
    <lineage>
        <taxon>Bacteria</taxon>
        <taxon>Pseudomonadati</taxon>
        <taxon>Bacteroidota</taxon>
        <taxon>Cytophagia</taxon>
        <taxon>Cytophagales</taxon>
        <taxon>Spirosomataceae</taxon>
        <taxon>Fibrella</taxon>
    </lineage>
</organism>
<name>A0A939K1N1_9BACT</name>
<dbReference type="Proteomes" id="UP000664034">
    <property type="component" value="Unassembled WGS sequence"/>
</dbReference>
<gene>
    <name evidence="1" type="ORF">J2I47_02575</name>
</gene>
<keyword evidence="2" id="KW-1185">Reference proteome</keyword>